<dbReference type="EMBL" id="MGHF01000024">
    <property type="protein sequence ID" value="OGM62813.1"/>
    <property type="molecule type" value="Genomic_DNA"/>
</dbReference>
<accession>A0A1F8BFM6</accession>
<evidence type="ECO:0000313" key="2">
    <source>
        <dbReference type="EMBL" id="OGM62813.1"/>
    </source>
</evidence>
<organism evidence="2 3">
    <name type="scientific">Candidatus Woesebacteria bacterium RIFCSPLOWO2_01_FULL_39_21</name>
    <dbReference type="NCBI Taxonomy" id="1802519"/>
    <lineage>
        <taxon>Bacteria</taxon>
        <taxon>Candidatus Woeseibacteriota</taxon>
    </lineage>
</organism>
<feature type="transmembrane region" description="Helical" evidence="1">
    <location>
        <begin position="117"/>
        <end position="135"/>
    </location>
</feature>
<comment type="caution">
    <text evidence="2">The sequence shown here is derived from an EMBL/GenBank/DDBJ whole genome shotgun (WGS) entry which is preliminary data.</text>
</comment>
<feature type="transmembrane region" description="Helical" evidence="1">
    <location>
        <begin position="85"/>
        <end position="111"/>
    </location>
</feature>
<feature type="transmembrane region" description="Helical" evidence="1">
    <location>
        <begin position="43"/>
        <end position="64"/>
    </location>
</feature>
<keyword evidence="1" id="KW-0472">Membrane</keyword>
<keyword evidence="1" id="KW-1133">Transmembrane helix</keyword>
<gene>
    <name evidence="2" type="ORF">A2961_03725</name>
</gene>
<dbReference type="Proteomes" id="UP000177082">
    <property type="component" value="Unassembled WGS sequence"/>
</dbReference>
<keyword evidence="1" id="KW-0812">Transmembrane</keyword>
<proteinExistence type="predicted"/>
<name>A0A1F8BFM6_9BACT</name>
<evidence type="ECO:0000256" key="1">
    <source>
        <dbReference type="SAM" id="Phobius"/>
    </source>
</evidence>
<feature type="transmembrane region" description="Helical" evidence="1">
    <location>
        <begin position="12"/>
        <end position="31"/>
    </location>
</feature>
<evidence type="ECO:0000313" key="3">
    <source>
        <dbReference type="Proteomes" id="UP000177082"/>
    </source>
</evidence>
<sequence length="143" mass="15908">MVKKPLIFFGRTVLATLSMLIVYLVFVSLVSGWNFTKDQFAKFWYFVVALAIGFGIQVGLYSYLRSMDKNVSTKVVATSGTSSTVAMVSCCAHYLVNVLPVLGTIGVVTLISQYQVQLFWVGLLFNFAGLVYMVSQVKRYSKT</sequence>
<reference evidence="2 3" key="1">
    <citation type="journal article" date="2016" name="Nat. Commun.">
        <title>Thousands of microbial genomes shed light on interconnected biogeochemical processes in an aquifer system.</title>
        <authorList>
            <person name="Anantharaman K."/>
            <person name="Brown C.T."/>
            <person name="Hug L.A."/>
            <person name="Sharon I."/>
            <person name="Castelle C.J."/>
            <person name="Probst A.J."/>
            <person name="Thomas B.C."/>
            <person name="Singh A."/>
            <person name="Wilkins M.J."/>
            <person name="Karaoz U."/>
            <person name="Brodie E.L."/>
            <person name="Williams K.H."/>
            <person name="Hubbard S.S."/>
            <person name="Banfield J.F."/>
        </authorList>
    </citation>
    <scope>NUCLEOTIDE SEQUENCE [LARGE SCALE GENOMIC DNA]</scope>
</reference>
<protein>
    <submittedName>
        <fullName evidence="2">Uncharacterized protein</fullName>
    </submittedName>
</protein>
<dbReference type="STRING" id="1802519.A2961_03725"/>
<dbReference type="AlphaFoldDB" id="A0A1F8BFM6"/>